<reference evidence="3" key="4">
    <citation type="submission" date="2025-09" db="UniProtKB">
        <authorList>
            <consortium name="Ensembl"/>
        </authorList>
    </citation>
    <scope>IDENTIFICATION</scope>
</reference>
<dbReference type="Pfam" id="PF13855">
    <property type="entry name" value="LRR_8"/>
    <property type="match status" value="3"/>
</dbReference>
<reference evidence="3" key="2">
    <citation type="journal article" date="2008" name="Genome Biol.">
        <title>Improved genome assembly and evidence-based global gene model set for the chordate Ciona intestinalis: new insight into intron and operon populations.</title>
        <authorList>
            <person name="Satou Y."/>
            <person name="Mineta K."/>
            <person name="Ogasawara M."/>
            <person name="Sasakura Y."/>
            <person name="Shoguchi E."/>
            <person name="Ueno K."/>
            <person name="Yamada L."/>
            <person name="Matsumoto J."/>
            <person name="Wasserscheid J."/>
            <person name="Dewar K."/>
            <person name="Wiley G.B."/>
            <person name="Macmil S.L."/>
            <person name="Roe B.A."/>
            <person name="Zeller R.W."/>
            <person name="Hastings K.E."/>
            <person name="Lemaire P."/>
            <person name="Lindquist E."/>
            <person name="Endo T."/>
            <person name="Hotta K."/>
            <person name="Inaba K."/>
        </authorList>
    </citation>
    <scope>NUCLEOTIDE SEQUENCE [LARGE SCALE GENOMIC DNA]</scope>
    <source>
        <strain evidence="3">wild type</strain>
    </source>
</reference>
<reference evidence="4" key="1">
    <citation type="journal article" date="2002" name="Science">
        <title>The draft genome of Ciona intestinalis: insights into chordate and vertebrate origins.</title>
        <authorList>
            <person name="Dehal P."/>
            <person name="Satou Y."/>
            <person name="Campbell R.K."/>
            <person name="Chapman J."/>
            <person name="Degnan B."/>
            <person name="De Tomaso A."/>
            <person name="Davidson B."/>
            <person name="Di Gregorio A."/>
            <person name="Gelpke M."/>
            <person name="Goodstein D.M."/>
            <person name="Harafuji N."/>
            <person name="Hastings K.E."/>
            <person name="Ho I."/>
            <person name="Hotta K."/>
            <person name="Huang W."/>
            <person name="Kawashima T."/>
            <person name="Lemaire P."/>
            <person name="Martinez D."/>
            <person name="Meinertzhagen I.A."/>
            <person name="Necula S."/>
            <person name="Nonaka M."/>
            <person name="Putnam N."/>
            <person name="Rash S."/>
            <person name="Saiga H."/>
            <person name="Satake M."/>
            <person name="Terry A."/>
            <person name="Yamada L."/>
            <person name="Wang H.G."/>
            <person name="Awazu S."/>
            <person name="Azumi K."/>
            <person name="Boore J."/>
            <person name="Branno M."/>
            <person name="Chin-Bow S."/>
            <person name="DeSantis R."/>
            <person name="Doyle S."/>
            <person name="Francino P."/>
            <person name="Keys D.N."/>
            <person name="Haga S."/>
            <person name="Hayashi H."/>
            <person name="Hino K."/>
            <person name="Imai K.S."/>
            <person name="Inaba K."/>
            <person name="Kano S."/>
            <person name="Kobayashi K."/>
            <person name="Kobayashi M."/>
            <person name="Lee B.I."/>
            <person name="Makabe K.W."/>
            <person name="Manohar C."/>
            <person name="Matassi G."/>
            <person name="Medina M."/>
            <person name="Mochizuki Y."/>
            <person name="Mount S."/>
            <person name="Morishita T."/>
            <person name="Miura S."/>
            <person name="Nakayama A."/>
            <person name="Nishizaka S."/>
            <person name="Nomoto H."/>
            <person name="Ohta F."/>
            <person name="Oishi K."/>
            <person name="Rigoutsos I."/>
            <person name="Sano M."/>
            <person name="Sasaki A."/>
            <person name="Sasakura Y."/>
            <person name="Shoguchi E."/>
            <person name="Shin-i T."/>
            <person name="Spagnuolo A."/>
            <person name="Stainier D."/>
            <person name="Suzuki M.M."/>
            <person name="Tassy O."/>
            <person name="Takatori N."/>
            <person name="Tokuoka M."/>
            <person name="Yagi K."/>
            <person name="Yoshizaki F."/>
            <person name="Wada S."/>
            <person name="Zhang C."/>
            <person name="Hyatt P.D."/>
            <person name="Larimer F."/>
            <person name="Detter C."/>
            <person name="Doggett N."/>
            <person name="Glavina T."/>
            <person name="Hawkins T."/>
            <person name="Richardson P."/>
            <person name="Lucas S."/>
            <person name="Kohara Y."/>
            <person name="Levine M."/>
            <person name="Satoh N."/>
            <person name="Rokhsar D.S."/>
        </authorList>
    </citation>
    <scope>NUCLEOTIDE SEQUENCE [LARGE SCALE GENOMIC DNA]</scope>
</reference>
<dbReference type="OMA" id="TADHENM"/>
<dbReference type="STRING" id="7719.ENSCINP00000007144"/>
<dbReference type="InParanoid" id="F6UA31"/>
<dbReference type="PANTHER" id="PTHR45712">
    <property type="entry name" value="AGAP008170-PA"/>
    <property type="match status" value="1"/>
</dbReference>
<evidence type="ECO:0000256" key="1">
    <source>
        <dbReference type="ARBA" id="ARBA00022614"/>
    </source>
</evidence>
<dbReference type="PANTHER" id="PTHR45712:SF22">
    <property type="entry name" value="INSULIN-LIKE GROWTH FACTOR-BINDING PROTEIN COMPLEX ACID LABILE SUBUNIT"/>
    <property type="match status" value="1"/>
</dbReference>
<keyword evidence="4" id="KW-1185">Reference proteome</keyword>
<dbReference type="GeneTree" id="ENSGT00940000161095"/>
<proteinExistence type="predicted"/>
<keyword evidence="1" id="KW-0433">Leucine-rich repeat</keyword>
<name>F6UA31_CIOIN</name>
<dbReference type="SMART" id="SM00369">
    <property type="entry name" value="LRR_TYP"/>
    <property type="match status" value="7"/>
</dbReference>
<dbReference type="FunFam" id="3.80.10.10:FF:001164">
    <property type="entry name" value="GH01279p"/>
    <property type="match status" value="1"/>
</dbReference>
<dbReference type="Gene3D" id="3.80.10.10">
    <property type="entry name" value="Ribonuclease Inhibitor"/>
    <property type="match status" value="3"/>
</dbReference>
<evidence type="ECO:0000313" key="3">
    <source>
        <dbReference type="Ensembl" id="ENSCINP00000007144.3"/>
    </source>
</evidence>
<organism evidence="3 4">
    <name type="scientific">Ciona intestinalis</name>
    <name type="common">Transparent sea squirt</name>
    <name type="synonym">Ascidia intestinalis</name>
    <dbReference type="NCBI Taxonomy" id="7719"/>
    <lineage>
        <taxon>Eukaryota</taxon>
        <taxon>Metazoa</taxon>
        <taxon>Chordata</taxon>
        <taxon>Tunicata</taxon>
        <taxon>Ascidiacea</taxon>
        <taxon>Phlebobranchia</taxon>
        <taxon>Cionidae</taxon>
        <taxon>Ciona</taxon>
    </lineage>
</organism>
<dbReference type="AlphaFoldDB" id="F6UA31"/>
<dbReference type="InterPro" id="IPR001611">
    <property type="entry name" value="Leu-rich_rpt"/>
</dbReference>
<dbReference type="HOGENOM" id="CLU_851345_0_0_1"/>
<evidence type="ECO:0000313" key="4">
    <source>
        <dbReference type="Proteomes" id="UP000008144"/>
    </source>
</evidence>
<accession>F6UA31</accession>
<dbReference type="InterPro" id="IPR050333">
    <property type="entry name" value="SLRP"/>
</dbReference>
<sequence>ITFTFYSKGLKALKRIDLSGNSIKSLPQGTFDGCTQLQELNLSHNQISVFETSNYTNATRLVLLWALCNNSIKTVSQSTFHGMRNLVSLDLGDNVINELEEETFEKLCHCTRFNVEYNYITRIESRIFYFNTKLRTILLNHNNIHTVDDGAFEGLSNLTLLDLAGNNITWLPDGIFKPTVNLDTLNLSDNQLVRIDVTYMTTLSVLNLAGNNLAEWTADHENMLSLRLRGNKLTRWKRLNMPNIQKLDLSNNEITTVDYDAFIQCRQLMDLNLSRNYLTTMDKNIVFELWVNTYLKLAEIKGTLKPLDLVALLSQLVSFDIRMNKLT</sequence>
<dbReference type="InterPro" id="IPR003591">
    <property type="entry name" value="Leu-rich_rpt_typical-subtyp"/>
</dbReference>
<reference evidence="3" key="3">
    <citation type="submission" date="2025-08" db="UniProtKB">
        <authorList>
            <consortium name="Ensembl"/>
        </authorList>
    </citation>
    <scope>IDENTIFICATION</scope>
</reference>
<keyword evidence="2" id="KW-0677">Repeat</keyword>
<dbReference type="Ensembl" id="ENSCINT00000007144.3">
    <property type="protein sequence ID" value="ENSCINP00000007144.3"/>
    <property type="gene ID" value="ENSCING00000003484.3"/>
</dbReference>
<protein>
    <submittedName>
        <fullName evidence="3">Uncharacterized protein</fullName>
    </submittedName>
</protein>
<dbReference type="EMBL" id="EAAA01002830">
    <property type="status" value="NOT_ANNOTATED_CDS"/>
    <property type="molecule type" value="Genomic_DNA"/>
</dbReference>
<dbReference type="InterPro" id="IPR032675">
    <property type="entry name" value="LRR_dom_sf"/>
</dbReference>
<evidence type="ECO:0000256" key="2">
    <source>
        <dbReference type="ARBA" id="ARBA00022737"/>
    </source>
</evidence>
<dbReference type="Proteomes" id="UP000008144">
    <property type="component" value="Chromosome 9"/>
</dbReference>
<dbReference type="SUPFAM" id="SSF52058">
    <property type="entry name" value="L domain-like"/>
    <property type="match status" value="1"/>
</dbReference>
<dbReference type="PROSITE" id="PS51450">
    <property type="entry name" value="LRR"/>
    <property type="match status" value="4"/>
</dbReference>